<feature type="transmembrane region" description="Helical" evidence="1">
    <location>
        <begin position="6"/>
        <end position="27"/>
    </location>
</feature>
<dbReference type="RefSeq" id="WP_320320658.1">
    <property type="nucleotide sequence ID" value="NZ_JAVIIP010000006.1"/>
</dbReference>
<reference evidence="2 3" key="1">
    <citation type="submission" date="2023-08" db="EMBL/GenBank/DDBJ databases">
        <title>Implementing the SeqCode for naming new Mesorhizobium species isolated from Vachellia karroo root nodules.</title>
        <authorList>
            <person name="Van Lill M."/>
        </authorList>
    </citation>
    <scope>NUCLEOTIDE SEQUENCE [LARGE SCALE GENOMIC DNA]</scope>
    <source>
        <strain evidence="2 3">VK4B</strain>
    </source>
</reference>
<sequence>MDSDIVSGIAVASIVVGLAGQAVLLWITCRGLGWTPAIATNRRRRVARHRD</sequence>
<keyword evidence="1" id="KW-1133">Transmembrane helix</keyword>
<organism evidence="2 3">
    <name type="scientific">Mesorhizobium abyssinicae</name>
    <dbReference type="NCBI Taxonomy" id="1209958"/>
    <lineage>
        <taxon>Bacteria</taxon>
        <taxon>Pseudomonadati</taxon>
        <taxon>Pseudomonadota</taxon>
        <taxon>Alphaproteobacteria</taxon>
        <taxon>Hyphomicrobiales</taxon>
        <taxon>Phyllobacteriaceae</taxon>
        <taxon>Mesorhizobium</taxon>
    </lineage>
</organism>
<keyword evidence="3" id="KW-1185">Reference proteome</keyword>
<dbReference type="Proteomes" id="UP001276564">
    <property type="component" value="Unassembled WGS sequence"/>
</dbReference>
<proteinExistence type="predicted"/>
<keyword evidence="1" id="KW-0472">Membrane</keyword>
<keyword evidence="1" id="KW-0812">Transmembrane</keyword>
<name>A0ABU5ANE4_9HYPH</name>
<comment type="caution">
    <text evidence="2">The sequence shown here is derived from an EMBL/GenBank/DDBJ whole genome shotgun (WGS) entry which is preliminary data.</text>
</comment>
<evidence type="ECO:0000313" key="3">
    <source>
        <dbReference type="Proteomes" id="UP001276564"/>
    </source>
</evidence>
<evidence type="ECO:0000256" key="1">
    <source>
        <dbReference type="SAM" id="Phobius"/>
    </source>
</evidence>
<dbReference type="EMBL" id="JAVIIP010000006">
    <property type="protein sequence ID" value="MDX8538805.1"/>
    <property type="molecule type" value="Genomic_DNA"/>
</dbReference>
<accession>A0ABU5ANE4</accession>
<protein>
    <submittedName>
        <fullName evidence="2">Uncharacterized protein</fullName>
    </submittedName>
</protein>
<gene>
    <name evidence="2" type="ORF">RFM23_14375</name>
</gene>
<evidence type="ECO:0000313" key="2">
    <source>
        <dbReference type="EMBL" id="MDX8538805.1"/>
    </source>
</evidence>